<reference evidence="2" key="1">
    <citation type="journal article" date="2020" name="Stud. Mycol.">
        <title>101 Dothideomycetes genomes: a test case for predicting lifestyles and emergence of pathogens.</title>
        <authorList>
            <person name="Haridas S."/>
            <person name="Albert R."/>
            <person name="Binder M."/>
            <person name="Bloem J."/>
            <person name="Labutti K."/>
            <person name="Salamov A."/>
            <person name="Andreopoulos B."/>
            <person name="Baker S."/>
            <person name="Barry K."/>
            <person name="Bills G."/>
            <person name="Bluhm B."/>
            <person name="Cannon C."/>
            <person name="Castanera R."/>
            <person name="Culley D."/>
            <person name="Daum C."/>
            <person name="Ezra D."/>
            <person name="Gonzalez J."/>
            <person name="Henrissat B."/>
            <person name="Kuo A."/>
            <person name="Liang C."/>
            <person name="Lipzen A."/>
            <person name="Lutzoni F."/>
            <person name="Magnuson J."/>
            <person name="Mondo S."/>
            <person name="Nolan M."/>
            <person name="Ohm R."/>
            <person name="Pangilinan J."/>
            <person name="Park H.-J."/>
            <person name="Ramirez L."/>
            <person name="Alfaro M."/>
            <person name="Sun H."/>
            <person name="Tritt A."/>
            <person name="Yoshinaga Y."/>
            <person name="Zwiers L.-H."/>
            <person name="Turgeon B."/>
            <person name="Goodwin S."/>
            <person name="Spatafora J."/>
            <person name="Crous P."/>
            <person name="Grigoriev I."/>
        </authorList>
    </citation>
    <scope>NUCLEOTIDE SEQUENCE</scope>
    <source>
        <strain evidence="2">CBS 269.34</strain>
    </source>
</reference>
<feature type="signal peptide" evidence="1">
    <location>
        <begin position="1"/>
        <end position="19"/>
    </location>
</feature>
<dbReference type="EMBL" id="MU004189">
    <property type="protein sequence ID" value="KAF2495213.1"/>
    <property type="molecule type" value="Genomic_DNA"/>
</dbReference>
<evidence type="ECO:0000313" key="2">
    <source>
        <dbReference type="EMBL" id="KAF2495213.1"/>
    </source>
</evidence>
<keyword evidence="3" id="KW-1185">Reference proteome</keyword>
<evidence type="ECO:0000256" key="1">
    <source>
        <dbReference type="SAM" id="SignalP"/>
    </source>
</evidence>
<evidence type="ECO:0000313" key="3">
    <source>
        <dbReference type="Proteomes" id="UP000799750"/>
    </source>
</evidence>
<protein>
    <submittedName>
        <fullName evidence="2">Uncharacterized protein</fullName>
    </submittedName>
</protein>
<organism evidence="2 3">
    <name type="scientific">Lophium mytilinum</name>
    <dbReference type="NCBI Taxonomy" id="390894"/>
    <lineage>
        <taxon>Eukaryota</taxon>
        <taxon>Fungi</taxon>
        <taxon>Dikarya</taxon>
        <taxon>Ascomycota</taxon>
        <taxon>Pezizomycotina</taxon>
        <taxon>Dothideomycetes</taxon>
        <taxon>Pleosporomycetidae</taxon>
        <taxon>Mytilinidiales</taxon>
        <taxon>Mytilinidiaceae</taxon>
        <taxon>Lophium</taxon>
    </lineage>
</organism>
<feature type="chain" id="PRO_5025582837" evidence="1">
    <location>
        <begin position="20"/>
        <end position="260"/>
    </location>
</feature>
<gene>
    <name evidence="2" type="ORF">BU16DRAFT_384067</name>
</gene>
<dbReference type="AlphaFoldDB" id="A0A6A6QU09"/>
<proteinExistence type="predicted"/>
<keyword evidence="1" id="KW-0732">Signal</keyword>
<name>A0A6A6QU09_9PEZI</name>
<accession>A0A6A6QU09</accession>
<sequence>MGWYLWIKTLHISLLRAGGSKTSRQYYFDGCWACKIRSITMKNGRRESGGSKRDPKQTPWGGCLGIQNLDTLYSWGWWFKRADLVLRMVLGLQKQPHGPAHVKGGGEDQNLRMRDLMVWCLCIKNLHQQSATGWWLKNDHHWSDGVGVVKFARCFDARGERGRGESKSSKHTSICGGFRTWKEQRHGLVLQNRRPGPLWCWACKMRPMLQVMWRRGGAGHKHRKTWHLKGLCLGIKNREKALSWGSSSESETKPYMVLDL</sequence>
<dbReference type="Proteomes" id="UP000799750">
    <property type="component" value="Unassembled WGS sequence"/>
</dbReference>